<evidence type="ECO:0000313" key="2">
    <source>
        <dbReference type="Proteomes" id="UP000634308"/>
    </source>
</evidence>
<evidence type="ECO:0008006" key="3">
    <source>
        <dbReference type="Google" id="ProtNLM"/>
    </source>
</evidence>
<sequence length="167" mass="18297">MGPLRDRATRRRAALTALITVGCGVSALTLHTQSPTTAARVDPPRAITTLAALNLAAPPTPTAAWVTVQTTWYTRPDPRSPKLQLLPARRAVTLHRCFERWCEVSVPGNDLRGWVMRPTVDLKGDCAVLVPLGLKDLRRSEGTYSAARDLNHNGRACDREDLLATRP</sequence>
<dbReference type="EMBL" id="BMQM01000002">
    <property type="protein sequence ID" value="GGR47754.1"/>
    <property type="molecule type" value="Genomic_DNA"/>
</dbReference>
<reference evidence="2" key="1">
    <citation type="journal article" date="2019" name="Int. J. Syst. Evol. Microbiol.">
        <title>The Global Catalogue of Microorganisms (GCM) 10K type strain sequencing project: providing services to taxonomists for standard genome sequencing and annotation.</title>
        <authorList>
            <consortium name="The Broad Institute Genomics Platform"/>
            <consortium name="The Broad Institute Genome Sequencing Center for Infectious Disease"/>
            <person name="Wu L."/>
            <person name="Ma J."/>
        </authorList>
    </citation>
    <scope>NUCLEOTIDE SEQUENCE [LARGE SCALE GENOMIC DNA]</scope>
    <source>
        <strain evidence="2">JCM 31404</strain>
    </source>
</reference>
<proteinExistence type="predicted"/>
<organism evidence="1 2">
    <name type="scientific">Deinococcus seoulensis</name>
    <dbReference type="NCBI Taxonomy" id="1837379"/>
    <lineage>
        <taxon>Bacteria</taxon>
        <taxon>Thermotogati</taxon>
        <taxon>Deinococcota</taxon>
        <taxon>Deinococci</taxon>
        <taxon>Deinococcales</taxon>
        <taxon>Deinococcaceae</taxon>
        <taxon>Deinococcus</taxon>
    </lineage>
</organism>
<dbReference type="PROSITE" id="PS51257">
    <property type="entry name" value="PROKAR_LIPOPROTEIN"/>
    <property type="match status" value="1"/>
</dbReference>
<evidence type="ECO:0000313" key="1">
    <source>
        <dbReference type="EMBL" id="GGR47754.1"/>
    </source>
</evidence>
<dbReference type="Proteomes" id="UP000634308">
    <property type="component" value="Unassembled WGS sequence"/>
</dbReference>
<comment type="caution">
    <text evidence="1">The sequence shown here is derived from an EMBL/GenBank/DDBJ whole genome shotgun (WGS) entry which is preliminary data.</text>
</comment>
<accession>A0ABQ2RLT9</accession>
<gene>
    <name evidence="1" type="ORF">GCM10008959_06190</name>
</gene>
<keyword evidence="2" id="KW-1185">Reference proteome</keyword>
<protein>
    <recommendedName>
        <fullName evidence="3">SH3 domain-containing protein</fullName>
    </recommendedName>
</protein>
<name>A0ABQ2RLT9_9DEIO</name>